<dbReference type="OrthoDB" id="3799527at2759"/>
<proteinExistence type="predicted"/>
<dbReference type="AlphaFoldDB" id="A0A9P6GDF5"/>
<organism evidence="2 3">
    <name type="scientific">Paraphaeosphaeria minitans</name>
    <dbReference type="NCBI Taxonomy" id="565426"/>
    <lineage>
        <taxon>Eukaryota</taxon>
        <taxon>Fungi</taxon>
        <taxon>Dikarya</taxon>
        <taxon>Ascomycota</taxon>
        <taxon>Pezizomycotina</taxon>
        <taxon>Dothideomycetes</taxon>
        <taxon>Pleosporomycetidae</taxon>
        <taxon>Pleosporales</taxon>
        <taxon>Massarineae</taxon>
        <taxon>Didymosphaeriaceae</taxon>
        <taxon>Paraphaeosphaeria</taxon>
    </lineage>
</organism>
<dbReference type="EMBL" id="WJXW01000010">
    <property type="protein sequence ID" value="KAF9732335.1"/>
    <property type="molecule type" value="Genomic_DNA"/>
</dbReference>
<name>A0A9P6GDF5_9PLEO</name>
<evidence type="ECO:0000256" key="1">
    <source>
        <dbReference type="SAM" id="MobiDB-lite"/>
    </source>
</evidence>
<sequence length="316" mass="35510">MLRVYFKCISAVFSPSEENALELLKEHVISQERSVPWSIPDATAKFTIEFCSTESKYEENTIRESHKDITSGRKTGDRIPELDKGTERLDAALKYGTLARAAQSMPKLESLVVNLDQEWRDDTSELEYCEEDQSFASSGLQLRLELLQTVRESVAAIFTTLEAPNINTGTSHLSLLTYLRLSLPCAYDFIYVSSCMPNTVAVRFRHLHLEIVDGTGHGGDLSYTRSWLGNGNPFDGDNCHTFSNLQMQYPNTEYMQDMYSSVNRCKNFESLGLIGTQCINMEGLKWEPAEGAGLKYMFLPGCRNCRTALEPACLGT</sequence>
<comment type="caution">
    <text evidence="2">The sequence shown here is derived from an EMBL/GenBank/DDBJ whole genome shotgun (WGS) entry which is preliminary data.</text>
</comment>
<evidence type="ECO:0000313" key="2">
    <source>
        <dbReference type="EMBL" id="KAF9732335.1"/>
    </source>
</evidence>
<accession>A0A9P6GDF5</accession>
<feature type="region of interest" description="Disordered" evidence="1">
    <location>
        <begin position="62"/>
        <end position="81"/>
    </location>
</feature>
<evidence type="ECO:0000313" key="3">
    <source>
        <dbReference type="Proteomes" id="UP000756921"/>
    </source>
</evidence>
<reference evidence="2" key="1">
    <citation type="journal article" date="2020" name="Mol. Plant Microbe Interact.">
        <title>Genome Sequence of the Biocontrol Agent Coniothyrium minitans strain Conio (IMI 134523).</title>
        <authorList>
            <person name="Patel D."/>
            <person name="Shittu T.A."/>
            <person name="Baroncelli R."/>
            <person name="Muthumeenakshi S."/>
            <person name="Osborne T.H."/>
            <person name="Janganan T.K."/>
            <person name="Sreenivasaprasad S."/>
        </authorList>
    </citation>
    <scope>NUCLEOTIDE SEQUENCE</scope>
    <source>
        <strain evidence="2">Conio</strain>
    </source>
</reference>
<dbReference type="Proteomes" id="UP000756921">
    <property type="component" value="Unassembled WGS sequence"/>
</dbReference>
<gene>
    <name evidence="2" type="ORF">PMIN01_09193</name>
</gene>
<protein>
    <submittedName>
        <fullName evidence="2">Uncharacterized protein</fullName>
    </submittedName>
</protein>
<keyword evidence="3" id="KW-1185">Reference proteome</keyword>